<evidence type="ECO:0000313" key="1">
    <source>
        <dbReference type="EMBL" id="GAQ20809.1"/>
    </source>
</evidence>
<gene>
    <name evidence="1" type="ORF">DEIGR_100836</name>
</gene>
<dbReference type="Proteomes" id="UP000056209">
    <property type="component" value="Unassembled WGS sequence"/>
</dbReference>
<dbReference type="EMBL" id="BCMS01000001">
    <property type="protein sequence ID" value="GAQ20809.1"/>
    <property type="molecule type" value="Genomic_DNA"/>
</dbReference>
<protein>
    <submittedName>
        <fullName evidence="1">Uncharacterized protein</fullName>
    </submittedName>
</protein>
<dbReference type="RefSeq" id="WP_058975502.1">
    <property type="nucleotide sequence ID" value="NZ_BCMS01000001.1"/>
</dbReference>
<sequence length="126" mass="13253">MALSADDLKRLRVLVTPGAWAAHEALDSTEQVDAELAFEVHGDVRLVAADILDTVCLKARGAALTAPGKKRFKIEGIEIEKAATGTVSAANADTWCTLAGRLRDQAAGSGVPGPALVSWDDCEVWP</sequence>
<accession>A0A100HK09</accession>
<name>A0A100HK09_9DEIO</name>
<organism evidence="1 2">
    <name type="scientific">Deinococcus grandis</name>
    <dbReference type="NCBI Taxonomy" id="57498"/>
    <lineage>
        <taxon>Bacteria</taxon>
        <taxon>Thermotogati</taxon>
        <taxon>Deinococcota</taxon>
        <taxon>Deinococci</taxon>
        <taxon>Deinococcales</taxon>
        <taxon>Deinococcaceae</taxon>
        <taxon>Deinococcus</taxon>
    </lineage>
</organism>
<proteinExistence type="predicted"/>
<comment type="caution">
    <text evidence="1">The sequence shown here is derived from an EMBL/GenBank/DDBJ whole genome shotgun (WGS) entry which is preliminary data.</text>
</comment>
<reference evidence="2" key="1">
    <citation type="submission" date="2015-11" db="EMBL/GenBank/DDBJ databases">
        <title>Draft Genome Sequence of the Radioresistant Bacterium Deinococcus grandis, Isolated from Freshwater Fish in Japan.</title>
        <authorList>
            <person name="Satoh K."/>
            <person name="Onodera T."/>
            <person name="Omoso K."/>
            <person name="Takeda-Yano K."/>
            <person name="Katayama T."/>
            <person name="Oono Y."/>
            <person name="Narumi I."/>
        </authorList>
    </citation>
    <scope>NUCLEOTIDE SEQUENCE [LARGE SCALE GENOMIC DNA]</scope>
    <source>
        <strain evidence="2">ATCC 43672</strain>
    </source>
</reference>
<keyword evidence="2" id="KW-1185">Reference proteome</keyword>
<dbReference type="OrthoDB" id="9885064at2"/>
<evidence type="ECO:0000313" key="2">
    <source>
        <dbReference type="Proteomes" id="UP000056209"/>
    </source>
</evidence>
<dbReference type="AlphaFoldDB" id="A0A100HK09"/>